<dbReference type="GO" id="GO:0005886">
    <property type="term" value="C:plasma membrane"/>
    <property type="evidence" value="ECO:0007669"/>
    <property type="project" value="UniProtKB-SubCell"/>
</dbReference>
<dbReference type="Pfam" id="PF02472">
    <property type="entry name" value="ExbD"/>
    <property type="match status" value="1"/>
</dbReference>
<keyword evidence="4 7" id="KW-0812">Transmembrane</keyword>
<dbReference type="GO" id="GO:0015031">
    <property type="term" value="P:protein transport"/>
    <property type="evidence" value="ECO:0007669"/>
    <property type="project" value="UniProtKB-KW"/>
</dbReference>
<gene>
    <name evidence="9" type="ORF">CA85_11490</name>
</gene>
<evidence type="ECO:0000256" key="2">
    <source>
        <dbReference type="ARBA" id="ARBA00005811"/>
    </source>
</evidence>
<evidence type="ECO:0000313" key="10">
    <source>
        <dbReference type="Proteomes" id="UP000318053"/>
    </source>
</evidence>
<organism evidence="9 10">
    <name type="scientific">Allorhodopirellula solitaria</name>
    <dbReference type="NCBI Taxonomy" id="2527987"/>
    <lineage>
        <taxon>Bacteria</taxon>
        <taxon>Pseudomonadati</taxon>
        <taxon>Planctomycetota</taxon>
        <taxon>Planctomycetia</taxon>
        <taxon>Pirellulales</taxon>
        <taxon>Pirellulaceae</taxon>
        <taxon>Allorhodopirellula</taxon>
    </lineage>
</organism>
<evidence type="ECO:0000256" key="3">
    <source>
        <dbReference type="ARBA" id="ARBA00022475"/>
    </source>
</evidence>
<keyword evidence="7" id="KW-0813">Transport</keyword>
<reference evidence="9 10" key="1">
    <citation type="submission" date="2019-02" db="EMBL/GenBank/DDBJ databases">
        <title>Deep-cultivation of Planctomycetes and their phenomic and genomic characterization uncovers novel biology.</title>
        <authorList>
            <person name="Wiegand S."/>
            <person name="Jogler M."/>
            <person name="Boedeker C."/>
            <person name="Pinto D."/>
            <person name="Vollmers J."/>
            <person name="Rivas-Marin E."/>
            <person name="Kohn T."/>
            <person name="Peeters S.H."/>
            <person name="Heuer A."/>
            <person name="Rast P."/>
            <person name="Oberbeckmann S."/>
            <person name="Bunk B."/>
            <person name="Jeske O."/>
            <person name="Meyerdierks A."/>
            <person name="Storesund J.E."/>
            <person name="Kallscheuer N."/>
            <person name="Luecker S."/>
            <person name="Lage O.M."/>
            <person name="Pohl T."/>
            <person name="Merkel B.J."/>
            <person name="Hornburger P."/>
            <person name="Mueller R.-W."/>
            <person name="Bruemmer F."/>
            <person name="Labrenz M."/>
            <person name="Spormann A.M."/>
            <person name="Op Den Camp H."/>
            <person name="Overmann J."/>
            <person name="Amann R."/>
            <person name="Jetten M.S.M."/>
            <person name="Mascher T."/>
            <person name="Medema M.H."/>
            <person name="Devos D.P."/>
            <person name="Kaster A.-K."/>
            <person name="Ovreas L."/>
            <person name="Rohde M."/>
            <person name="Galperin M.Y."/>
            <person name="Jogler C."/>
        </authorList>
    </citation>
    <scope>NUCLEOTIDE SEQUENCE [LARGE SCALE GENOMIC DNA]</scope>
    <source>
        <strain evidence="9 10">CA85</strain>
    </source>
</reference>
<evidence type="ECO:0000256" key="7">
    <source>
        <dbReference type="RuleBase" id="RU003879"/>
    </source>
</evidence>
<dbReference type="PANTHER" id="PTHR30558:SF3">
    <property type="entry name" value="BIOPOLYMER TRANSPORT PROTEIN EXBD-RELATED"/>
    <property type="match status" value="1"/>
</dbReference>
<keyword evidence="5 8" id="KW-1133">Transmembrane helix</keyword>
<dbReference type="Proteomes" id="UP000318053">
    <property type="component" value="Unassembled WGS sequence"/>
</dbReference>
<comment type="caution">
    <text evidence="9">The sequence shown here is derived from an EMBL/GenBank/DDBJ whole genome shotgun (WGS) entry which is preliminary data.</text>
</comment>
<evidence type="ECO:0000256" key="4">
    <source>
        <dbReference type="ARBA" id="ARBA00022692"/>
    </source>
</evidence>
<sequence>MGQASFSKVLRYQPMAIELKKSNIAGTLSLTPLIDVVFLLLIFFLVTSEFEDEERQLDIVLPSATSAVPMTSKPREIVVDIDEEGKIYLHGEETPLAEFETLLEEAVASNPTNQTVVIRADQMSSFQPVVSVMDVCNRTGVSDYSVTTQDLPGG</sequence>
<evidence type="ECO:0000256" key="8">
    <source>
        <dbReference type="SAM" id="Phobius"/>
    </source>
</evidence>
<dbReference type="Gene3D" id="3.30.420.270">
    <property type="match status" value="1"/>
</dbReference>
<protein>
    <submittedName>
        <fullName evidence="9">Biopolymer transport protein ExbD</fullName>
    </submittedName>
</protein>
<accession>A0A5C5YI42</accession>
<dbReference type="PANTHER" id="PTHR30558">
    <property type="entry name" value="EXBD MEMBRANE COMPONENT OF PMF-DRIVEN MACROMOLECULE IMPORT SYSTEM"/>
    <property type="match status" value="1"/>
</dbReference>
<dbReference type="EMBL" id="SJPK01000002">
    <property type="protein sequence ID" value="TWT74262.1"/>
    <property type="molecule type" value="Genomic_DNA"/>
</dbReference>
<keyword evidence="7" id="KW-0653">Protein transport</keyword>
<dbReference type="AlphaFoldDB" id="A0A5C5YI42"/>
<evidence type="ECO:0000256" key="1">
    <source>
        <dbReference type="ARBA" id="ARBA00004162"/>
    </source>
</evidence>
<keyword evidence="6 8" id="KW-0472">Membrane</keyword>
<dbReference type="GO" id="GO:0022857">
    <property type="term" value="F:transmembrane transporter activity"/>
    <property type="evidence" value="ECO:0007669"/>
    <property type="project" value="InterPro"/>
</dbReference>
<feature type="transmembrane region" description="Helical" evidence="8">
    <location>
        <begin position="24"/>
        <end position="46"/>
    </location>
</feature>
<proteinExistence type="inferred from homology"/>
<dbReference type="InterPro" id="IPR003400">
    <property type="entry name" value="ExbD"/>
</dbReference>
<comment type="similarity">
    <text evidence="2 7">Belongs to the ExbD/TolR family.</text>
</comment>
<comment type="subcellular location">
    <subcellularLocation>
        <location evidence="1">Cell membrane</location>
        <topology evidence="1">Single-pass membrane protein</topology>
    </subcellularLocation>
    <subcellularLocation>
        <location evidence="7">Cell membrane</location>
        <topology evidence="7">Single-pass type II membrane protein</topology>
    </subcellularLocation>
</comment>
<name>A0A5C5YI42_9BACT</name>
<keyword evidence="3" id="KW-1003">Cell membrane</keyword>
<keyword evidence="10" id="KW-1185">Reference proteome</keyword>
<evidence type="ECO:0000313" key="9">
    <source>
        <dbReference type="EMBL" id="TWT74262.1"/>
    </source>
</evidence>
<evidence type="ECO:0000256" key="6">
    <source>
        <dbReference type="ARBA" id="ARBA00023136"/>
    </source>
</evidence>
<evidence type="ECO:0000256" key="5">
    <source>
        <dbReference type="ARBA" id="ARBA00022989"/>
    </source>
</evidence>